<dbReference type="EMBL" id="LVJZ01000003">
    <property type="protein sequence ID" value="ODB98305.1"/>
    <property type="molecule type" value="Genomic_DNA"/>
</dbReference>
<name>A0A1E2UUS7_9GAMM</name>
<dbReference type="AlphaFoldDB" id="A0A1E2UUS7"/>
<comment type="caution">
    <text evidence="1">The sequence shown here is derived from an EMBL/GenBank/DDBJ whole genome shotgun (WGS) entry which is preliminary data.</text>
</comment>
<proteinExistence type="predicted"/>
<evidence type="ECO:0000313" key="1">
    <source>
        <dbReference type="EMBL" id="ODB98305.1"/>
    </source>
</evidence>
<keyword evidence="2" id="KW-1185">Reference proteome</keyword>
<reference evidence="1 2" key="1">
    <citation type="submission" date="2016-03" db="EMBL/GenBank/DDBJ databases">
        <title>Chemosynthetic sulphur-oxidizing symbionts of marine invertebrate animals are capable of nitrogen fixation.</title>
        <authorList>
            <person name="Petersen J.M."/>
            <person name="Kemper A."/>
            <person name="Gruber-Vodicka H."/>
            <person name="Cardini U."/>
            <person name="Geest Mvander."/>
            <person name="Kleiner M."/>
            <person name="Bulgheresi S."/>
            <person name="Fussmann M."/>
            <person name="Herbold C."/>
            <person name="Seah B.K.B."/>
            <person name="Antony C.Paul."/>
            <person name="Liu D."/>
            <person name="Belitz A."/>
            <person name="Weber M."/>
        </authorList>
    </citation>
    <scope>NUCLEOTIDE SEQUENCE [LARGE SCALE GENOMIC DNA]</scope>
    <source>
        <strain evidence="1">G_D</strain>
    </source>
</reference>
<protein>
    <submittedName>
        <fullName evidence="1">Uncharacterized protein</fullName>
    </submittedName>
</protein>
<dbReference type="Proteomes" id="UP000094849">
    <property type="component" value="Unassembled WGS sequence"/>
</dbReference>
<gene>
    <name evidence="1" type="ORF">A3196_17030</name>
</gene>
<sequence length="71" mass="8230">MLMAHMGGVRKHAILISGHEIFMSFRRQEGFLSIVGIRKVIISVNAIHKQHMEMRVQNVQMMPVLVILTRY</sequence>
<accession>A0A1E2UUS7</accession>
<evidence type="ECO:0000313" key="2">
    <source>
        <dbReference type="Proteomes" id="UP000094849"/>
    </source>
</evidence>
<organism evidence="1 2">
    <name type="scientific">Candidatus Thiodiazotropha endoloripes</name>
    <dbReference type="NCBI Taxonomy" id="1818881"/>
    <lineage>
        <taxon>Bacteria</taxon>
        <taxon>Pseudomonadati</taxon>
        <taxon>Pseudomonadota</taxon>
        <taxon>Gammaproteobacteria</taxon>
        <taxon>Chromatiales</taxon>
        <taxon>Sedimenticolaceae</taxon>
        <taxon>Candidatus Thiodiazotropha</taxon>
    </lineage>
</organism>